<reference evidence="2 3" key="1">
    <citation type="submission" date="2019-03" db="EMBL/GenBank/DDBJ databases">
        <title>Rhizobium sp. nov., an bacterium isolated from biocrust in Mu Us Desert.</title>
        <authorList>
            <person name="Lixiong L."/>
        </authorList>
    </citation>
    <scope>NUCLEOTIDE SEQUENCE [LARGE SCALE GENOMIC DNA]</scope>
    <source>
        <strain evidence="2 3">SPY-1</strain>
    </source>
</reference>
<dbReference type="Proteomes" id="UP000295238">
    <property type="component" value="Unassembled WGS sequence"/>
</dbReference>
<evidence type="ECO:0008006" key="4">
    <source>
        <dbReference type="Google" id="ProtNLM"/>
    </source>
</evidence>
<dbReference type="Gene3D" id="2.60.200.60">
    <property type="match status" value="1"/>
</dbReference>
<dbReference type="EMBL" id="SMTL01000005">
    <property type="protein sequence ID" value="TDK32126.1"/>
    <property type="molecule type" value="Genomic_DNA"/>
</dbReference>
<name>A0A4R5UB28_9HYPH</name>
<evidence type="ECO:0000256" key="1">
    <source>
        <dbReference type="SAM" id="MobiDB-lite"/>
    </source>
</evidence>
<dbReference type="RefSeq" id="WP_133317466.1">
    <property type="nucleotide sequence ID" value="NZ_SMTL01000005.1"/>
</dbReference>
<sequence length="131" mass="12903">MPKAHRRADIGSAHSCHFPPTPATGGSPDVYVNNRPLMRVGDAYVPHGCPACPQPAHGRNLAAGSATVFINGKPAGRIGDAIDCGGQAQTGSGNVFIGDDGGKGAGAGGGAAGGTSCQKSMANQSIPLVRG</sequence>
<dbReference type="Pfam" id="PF05488">
    <property type="entry name" value="PAAR_motif"/>
    <property type="match status" value="1"/>
</dbReference>
<comment type="caution">
    <text evidence="2">The sequence shown here is derived from an EMBL/GenBank/DDBJ whole genome shotgun (WGS) entry which is preliminary data.</text>
</comment>
<feature type="region of interest" description="Disordered" evidence="1">
    <location>
        <begin position="1"/>
        <end position="29"/>
    </location>
</feature>
<accession>A0A4R5UB28</accession>
<dbReference type="CDD" id="cd14737">
    <property type="entry name" value="PAAR_1"/>
    <property type="match status" value="1"/>
</dbReference>
<gene>
    <name evidence="2" type="ORF">E2F50_17435</name>
</gene>
<protein>
    <recommendedName>
        <fullName evidence="4">PaaR repeat-containing protein</fullName>
    </recommendedName>
</protein>
<proteinExistence type="predicted"/>
<dbReference type="OrthoDB" id="9807902at2"/>
<evidence type="ECO:0000313" key="3">
    <source>
        <dbReference type="Proteomes" id="UP000295238"/>
    </source>
</evidence>
<organism evidence="2 3">
    <name type="scientific">Rhizobium deserti</name>
    <dbReference type="NCBI Taxonomy" id="2547961"/>
    <lineage>
        <taxon>Bacteria</taxon>
        <taxon>Pseudomonadati</taxon>
        <taxon>Pseudomonadota</taxon>
        <taxon>Alphaproteobacteria</taxon>
        <taxon>Hyphomicrobiales</taxon>
        <taxon>Rhizobiaceae</taxon>
        <taxon>Rhizobium/Agrobacterium group</taxon>
        <taxon>Rhizobium</taxon>
    </lineage>
</organism>
<evidence type="ECO:0000313" key="2">
    <source>
        <dbReference type="EMBL" id="TDK32126.1"/>
    </source>
</evidence>
<dbReference type="InterPro" id="IPR008727">
    <property type="entry name" value="PAAR_motif"/>
</dbReference>
<dbReference type="AlphaFoldDB" id="A0A4R5UB28"/>
<keyword evidence="3" id="KW-1185">Reference proteome</keyword>